<keyword evidence="5 10" id="KW-0812">Transmembrane</keyword>
<dbReference type="InterPro" id="IPR019540">
    <property type="entry name" value="PtdIno-glycan_biosynth_class_S"/>
</dbReference>
<keyword evidence="12" id="KW-1185">Reference proteome</keyword>
<sequence>MVALDDRQKVIVSFVISIALGIPVWWYSMQVYRAPLPHDIMTNTHVPDDWRLKLSVHVVGNQANVDNALEVFKQHVDAFETPERYTQPRTKTQVEFNGIYDSNLIVPEKEIDDWLLSRYNATNQSVNGVYALYILLTDRSSDKTLSLGKYRHGWVCTSPQNIGADFVRSMAQSSQNYMLNRPSDNQIAMRPAVEYKISFSMLNMNPQLLRPDWDIEGAVRSYLRPFLNEIHDVADFKIDSQIIHYTSLLKQPSFDRETKRLFIDHDKLSMYLNPSTWNLDLMEMSIDPVIHLILFVTEPGQPIYIREEGGKWSETNAFISPQWGGVFIYNPPTSGDVLLSSVVDLQPAMEIFVSQLRQLLGVGEISSDEVVYHHQMTKGISQYERDLLYRRYTWLHYNQTVSTIKSLSVLVQSLQNMVVHDNIASLVDHSLQELELCREKCRDLDYDSAVLHARTATRDAEIAFFDPDMLALLYFPQEHKAAIYALPFFPVFFQLISGIISEIRHRRKQKEE</sequence>
<dbReference type="Proteomes" id="UP000241769">
    <property type="component" value="Unassembled WGS sequence"/>
</dbReference>
<dbReference type="FunCoup" id="A0A2P6NY96">
    <property type="interactions" value="592"/>
</dbReference>
<feature type="transmembrane region" description="Helical" evidence="10">
    <location>
        <begin position="481"/>
        <end position="500"/>
    </location>
</feature>
<accession>A0A2P6NY96</accession>
<keyword evidence="9" id="KW-0325">Glycoprotein</keyword>
<dbReference type="GO" id="GO:0016255">
    <property type="term" value="P:attachment of GPI anchor to protein"/>
    <property type="evidence" value="ECO:0007669"/>
    <property type="project" value="InterPro"/>
</dbReference>
<dbReference type="EMBL" id="MDYQ01000007">
    <property type="protein sequence ID" value="PRP88902.1"/>
    <property type="molecule type" value="Genomic_DNA"/>
</dbReference>
<keyword evidence="8 10" id="KW-0472">Membrane</keyword>
<dbReference type="UniPathway" id="UPA00196"/>
<comment type="similarity">
    <text evidence="3">Belongs to the PIGS family.</text>
</comment>
<keyword evidence="6" id="KW-0256">Endoplasmic reticulum</keyword>
<name>A0A2P6NY96_9EUKA</name>
<protein>
    <recommendedName>
        <fullName evidence="13">GPI transamidase component PIG-S</fullName>
    </recommendedName>
</protein>
<keyword evidence="7 10" id="KW-1133">Transmembrane helix</keyword>
<dbReference type="Pfam" id="PF10510">
    <property type="entry name" value="PIG-S"/>
    <property type="match status" value="1"/>
</dbReference>
<dbReference type="PANTHER" id="PTHR21072">
    <property type="entry name" value="GPI TRANSAMIDASE COMPONENT PIG-S"/>
    <property type="match status" value="1"/>
</dbReference>
<evidence type="ECO:0000256" key="2">
    <source>
        <dbReference type="ARBA" id="ARBA00004687"/>
    </source>
</evidence>
<evidence type="ECO:0000256" key="5">
    <source>
        <dbReference type="ARBA" id="ARBA00022692"/>
    </source>
</evidence>
<evidence type="ECO:0000256" key="7">
    <source>
        <dbReference type="ARBA" id="ARBA00022989"/>
    </source>
</evidence>
<comment type="caution">
    <text evidence="11">The sequence shown here is derived from an EMBL/GenBank/DDBJ whole genome shotgun (WGS) entry which is preliminary data.</text>
</comment>
<feature type="transmembrane region" description="Helical" evidence="10">
    <location>
        <begin position="10"/>
        <end position="28"/>
    </location>
</feature>
<dbReference type="InParanoid" id="A0A2P6NY96"/>
<evidence type="ECO:0000256" key="3">
    <source>
        <dbReference type="ARBA" id="ARBA00005316"/>
    </source>
</evidence>
<comment type="subcellular location">
    <subcellularLocation>
        <location evidence="1">Endoplasmic reticulum membrane</location>
        <topology evidence="1">Multi-pass membrane protein</topology>
    </subcellularLocation>
</comment>
<evidence type="ECO:0000313" key="12">
    <source>
        <dbReference type="Proteomes" id="UP000241769"/>
    </source>
</evidence>
<dbReference type="OrthoDB" id="28748at2759"/>
<evidence type="ECO:0000256" key="8">
    <source>
        <dbReference type="ARBA" id="ARBA00023136"/>
    </source>
</evidence>
<gene>
    <name evidence="11" type="ORF">PROFUN_00370</name>
</gene>
<dbReference type="PANTHER" id="PTHR21072:SF13">
    <property type="entry name" value="GPI TRANSAMIDASE COMPONENT PIG-S"/>
    <property type="match status" value="1"/>
</dbReference>
<dbReference type="STRING" id="1890364.A0A2P6NY96"/>
<keyword evidence="4" id="KW-0337">GPI-anchor biosynthesis</keyword>
<proteinExistence type="inferred from homology"/>
<dbReference type="AlphaFoldDB" id="A0A2P6NY96"/>
<evidence type="ECO:0000256" key="1">
    <source>
        <dbReference type="ARBA" id="ARBA00004477"/>
    </source>
</evidence>
<reference evidence="11 12" key="1">
    <citation type="journal article" date="2018" name="Genome Biol. Evol.">
        <title>Multiple Roots of Fruiting Body Formation in Amoebozoa.</title>
        <authorList>
            <person name="Hillmann F."/>
            <person name="Forbes G."/>
            <person name="Novohradska S."/>
            <person name="Ferling I."/>
            <person name="Riege K."/>
            <person name="Groth M."/>
            <person name="Westermann M."/>
            <person name="Marz M."/>
            <person name="Spaller T."/>
            <person name="Winckler T."/>
            <person name="Schaap P."/>
            <person name="Glockner G."/>
        </authorList>
    </citation>
    <scope>NUCLEOTIDE SEQUENCE [LARGE SCALE GENOMIC DNA]</scope>
    <source>
        <strain evidence="11 12">Jena</strain>
    </source>
</reference>
<dbReference type="GO" id="GO:0006506">
    <property type="term" value="P:GPI anchor biosynthetic process"/>
    <property type="evidence" value="ECO:0007669"/>
    <property type="project" value="UniProtKB-UniPathway"/>
</dbReference>
<evidence type="ECO:0000256" key="10">
    <source>
        <dbReference type="SAM" id="Phobius"/>
    </source>
</evidence>
<organism evidence="11 12">
    <name type="scientific">Planoprotostelium fungivorum</name>
    <dbReference type="NCBI Taxonomy" id="1890364"/>
    <lineage>
        <taxon>Eukaryota</taxon>
        <taxon>Amoebozoa</taxon>
        <taxon>Evosea</taxon>
        <taxon>Variosea</taxon>
        <taxon>Cavosteliida</taxon>
        <taxon>Cavosteliaceae</taxon>
        <taxon>Planoprotostelium</taxon>
    </lineage>
</organism>
<evidence type="ECO:0000256" key="9">
    <source>
        <dbReference type="ARBA" id="ARBA00023180"/>
    </source>
</evidence>
<evidence type="ECO:0000256" key="4">
    <source>
        <dbReference type="ARBA" id="ARBA00022502"/>
    </source>
</evidence>
<dbReference type="GO" id="GO:0042765">
    <property type="term" value="C:GPI-anchor transamidase complex"/>
    <property type="evidence" value="ECO:0007669"/>
    <property type="project" value="InterPro"/>
</dbReference>
<evidence type="ECO:0000256" key="6">
    <source>
        <dbReference type="ARBA" id="ARBA00022824"/>
    </source>
</evidence>
<evidence type="ECO:0008006" key="13">
    <source>
        <dbReference type="Google" id="ProtNLM"/>
    </source>
</evidence>
<comment type="pathway">
    <text evidence="2">Glycolipid biosynthesis; glycosylphosphatidylinositol-anchor biosynthesis.</text>
</comment>
<evidence type="ECO:0000313" key="11">
    <source>
        <dbReference type="EMBL" id="PRP88902.1"/>
    </source>
</evidence>